<reference evidence="1 2" key="1">
    <citation type="submission" date="2017-06" db="EMBL/GenBank/DDBJ databases">
        <title>Genome sequencing of cyanobaciteial culture collection at National Institute for Environmental Studies (NIES).</title>
        <authorList>
            <person name="Hirose Y."/>
            <person name="Shimura Y."/>
            <person name="Fujisawa T."/>
            <person name="Nakamura Y."/>
            <person name="Kawachi M."/>
        </authorList>
    </citation>
    <scope>NUCLEOTIDE SEQUENCE [LARGE SCALE GENOMIC DNA]</scope>
    <source>
        <strain evidence="1 2">NIES-806</strain>
    </source>
</reference>
<dbReference type="RefSeq" id="WP_231939931.1">
    <property type="nucleotide sequence ID" value="NZ_AP018316.1"/>
</dbReference>
<dbReference type="Proteomes" id="UP000218702">
    <property type="component" value="Chromosome"/>
</dbReference>
<organism evidence="1 2">
    <name type="scientific">Dolichospermum compactum NIES-806</name>
    <dbReference type="NCBI Taxonomy" id="1973481"/>
    <lineage>
        <taxon>Bacteria</taxon>
        <taxon>Bacillati</taxon>
        <taxon>Cyanobacteriota</taxon>
        <taxon>Cyanophyceae</taxon>
        <taxon>Nostocales</taxon>
        <taxon>Aphanizomenonaceae</taxon>
        <taxon>Dolichospermum</taxon>
        <taxon>Dolichospermum compactum</taxon>
    </lineage>
</organism>
<dbReference type="KEGG" id="dcm:NIES806_47590"/>
<evidence type="ECO:0000313" key="1">
    <source>
        <dbReference type="EMBL" id="BAZ88521.1"/>
    </source>
</evidence>
<proteinExistence type="predicted"/>
<protein>
    <recommendedName>
        <fullName evidence="3">Restriction endonuclease</fullName>
    </recommendedName>
</protein>
<evidence type="ECO:0008006" key="3">
    <source>
        <dbReference type="Google" id="ProtNLM"/>
    </source>
</evidence>
<sequence>MEIIRRNGNKDDIVAFLEERNFPLDEIGRETLAEKILQSPPEIGYLTISNALQWRLQYGRVIQVSTAGTTTGIENLLV</sequence>
<keyword evidence="2" id="KW-1185">Reference proteome</keyword>
<evidence type="ECO:0000313" key="2">
    <source>
        <dbReference type="Proteomes" id="UP000218702"/>
    </source>
</evidence>
<gene>
    <name evidence="1" type="ORF">NIES806_47590</name>
</gene>
<accession>A0A1Z4VAA3</accession>
<dbReference type="EMBL" id="AP018316">
    <property type="protein sequence ID" value="BAZ88521.1"/>
    <property type="molecule type" value="Genomic_DNA"/>
</dbReference>
<name>A0A1Z4VAA3_9CYAN</name>
<dbReference type="REBASE" id="207270">
    <property type="entry name" value="Dco806ORF47610P"/>
</dbReference>
<dbReference type="AlphaFoldDB" id="A0A1Z4VAA3"/>